<proteinExistence type="predicted"/>
<keyword evidence="1" id="KW-0732">Signal</keyword>
<gene>
    <name evidence="2" type="ORF">PG999_009011</name>
</gene>
<organism evidence="2 3">
    <name type="scientific">Apiospora kogelbergensis</name>
    <dbReference type="NCBI Taxonomy" id="1337665"/>
    <lineage>
        <taxon>Eukaryota</taxon>
        <taxon>Fungi</taxon>
        <taxon>Dikarya</taxon>
        <taxon>Ascomycota</taxon>
        <taxon>Pezizomycotina</taxon>
        <taxon>Sordariomycetes</taxon>
        <taxon>Xylariomycetidae</taxon>
        <taxon>Amphisphaeriales</taxon>
        <taxon>Apiosporaceae</taxon>
        <taxon>Apiospora</taxon>
    </lineage>
</organism>
<evidence type="ECO:0000313" key="2">
    <source>
        <dbReference type="EMBL" id="KAK8105652.1"/>
    </source>
</evidence>
<dbReference type="EMBL" id="JAQQWP010000008">
    <property type="protein sequence ID" value="KAK8105652.1"/>
    <property type="molecule type" value="Genomic_DNA"/>
</dbReference>
<accession>A0AAW0QJF1</accession>
<comment type="caution">
    <text evidence="2">The sequence shown here is derived from an EMBL/GenBank/DDBJ whole genome shotgun (WGS) entry which is preliminary data.</text>
</comment>
<sequence length="145" mass="15618">MLLSGYSALVALGLVTLSAAFRLEQWTGDLNGVPFRETAGAPEKKTCSRKDKGEMDERLFWANTGCQKGGGGQDQSVKIHAGDGDDALVTVFFSSDDCNPDKIIATVDENSYFNNLEKGCWSGKYGSFEVWSICEDGGLSCMGQP</sequence>
<feature type="signal peptide" evidence="1">
    <location>
        <begin position="1"/>
        <end position="20"/>
    </location>
</feature>
<evidence type="ECO:0000256" key="1">
    <source>
        <dbReference type="SAM" id="SignalP"/>
    </source>
</evidence>
<protein>
    <submittedName>
        <fullName evidence="2">Uncharacterized protein</fullName>
    </submittedName>
</protein>
<feature type="chain" id="PRO_5043945651" evidence="1">
    <location>
        <begin position="21"/>
        <end position="145"/>
    </location>
</feature>
<dbReference type="AlphaFoldDB" id="A0AAW0QJF1"/>
<name>A0AAW0QJF1_9PEZI</name>
<dbReference type="Proteomes" id="UP001392437">
    <property type="component" value="Unassembled WGS sequence"/>
</dbReference>
<keyword evidence="3" id="KW-1185">Reference proteome</keyword>
<evidence type="ECO:0000313" key="3">
    <source>
        <dbReference type="Proteomes" id="UP001392437"/>
    </source>
</evidence>
<reference evidence="2 3" key="1">
    <citation type="submission" date="2023-01" db="EMBL/GenBank/DDBJ databases">
        <title>Analysis of 21 Apiospora genomes using comparative genomics revels a genus with tremendous synthesis potential of carbohydrate active enzymes and secondary metabolites.</title>
        <authorList>
            <person name="Sorensen T."/>
        </authorList>
    </citation>
    <scope>NUCLEOTIDE SEQUENCE [LARGE SCALE GENOMIC DNA]</scope>
    <source>
        <strain evidence="2 3">CBS 117206</strain>
    </source>
</reference>